<accession>A0ABV5J494</accession>
<dbReference type="GO" id="GO:0016787">
    <property type="term" value="F:hydrolase activity"/>
    <property type="evidence" value="ECO:0007669"/>
    <property type="project" value="UniProtKB-KW"/>
</dbReference>
<dbReference type="EMBL" id="JBHMEW010000051">
    <property type="protein sequence ID" value="MFB9211636.1"/>
    <property type="molecule type" value="Genomic_DNA"/>
</dbReference>
<keyword evidence="4" id="KW-1185">Reference proteome</keyword>
<evidence type="ECO:0000313" key="3">
    <source>
        <dbReference type="EMBL" id="MFB9211636.1"/>
    </source>
</evidence>
<feature type="chain" id="PRO_5046633393" evidence="1">
    <location>
        <begin position="29"/>
        <end position="226"/>
    </location>
</feature>
<reference evidence="3 4" key="1">
    <citation type="submission" date="2024-09" db="EMBL/GenBank/DDBJ databases">
        <authorList>
            <person name="Sun Q."/>
            <person name="Mori K."/>
        </authorList>
    </citation>
    <scope>NUCLEOTIDE SEQUENCE [LARGE SCALE GENOMIC DNA]</scope>
    <source>
        <strain evidence="3 4">CECT 7682</strain>
    </source>
</reference>
<dbReference type="CDD" id="cd04502">
    <property type="entry name" value="SGNH_hydrolase_like_7"/>
    <property type="match status" value="1"/>
</dbReference>
<protein>
    <submittedName>
        <fullName evidence="3">SGNH/GDSL hydrolase family protein</fullName>
    </submittedName>
</protein>
<evidence type="ECO:0000256" key="1">
    <source>
        <dbReference type="SAM" id="SignalP"/>
    </source>
</evidence>
<evidence type="ECO:0000259" key="2">
    <source>
        <dbReference type="Pfam" id="PF13472"/>
    </source>
</evidence>
<dbReference type="InterPro" id="IPR013830">
    <property type="entry name" value="SGNH_hydro"/>
</dbReference>
<sequence>MKYLSKQSCFKIFLTVILLAGISISGNTQEVSGKFQEEVQQIVQKNPIPKQGPPVYLFTGSSSIRMWKDLSSYFPEIETINTGFGGSQTFELLHYSQELILQYQPKKIFIYEGDNDIAAGKKPMTILKTTKKLVTKIHQQLPDAHIILISPKPSLARWHLQEEYQNLNRLLEIYCQKQKQVSFANVWNIMLDENGQPKEDIFIEDGLHMNAKGYDLWAKVLKEFIP</sequence>
<keyword evidence="1" id="KW-0732">Signal</keyword>
<organism evidence="3 4">
    <name type="scientific">Echinicola jeungdonensis</name>
    <dbReference type="NCBI Taxonomy" id="709343"/>
    <lineage>
        <taxon>Bacteria</taxon>
        <taxon>Pseudomonadati</taxon>
        <taxon>Bacteroidota</taxon>
        <taxon>Cytophagia</taxon>
        <taxon>Cytophagales</taxon>
        <taxon>Cyclobacteriaceae</taxon>
        <taxon>Echinicola</taxon>
    </lineage>
</organism>
<evidence type="ECO:0000313" key="4">
    <source>
        <dbReference type="Proteomes" id="UP001589654"/>
    </source>
</evidence>
<dbReference type="Pfam" id="PF13472">
    <property type="entry name" value="Lipase_GDSL_2"/>
    <property type="match status" value="1"/>
</dbReference>
<feature type="domain" description="SGNH hydrolase-type esterase" evidence="2">
    <location>
        <begin position="69"/>
        <end position="216"/>
    </location>
</feature>
<dbReference type="SUPFAM" id="SSF52266">
    <property type="entry name" value="SGNH hydrolase"/>
    <property type="match status" value="1"/>
</dbReference>
<dbReference type="PANTHER" id="PTHR30383:SF5">
    <property type="entry name" value="SGNH HYDROLASE-TYPE ESTERASE DOMAIN-CONTAINING PROTEIN"/>
    <property type="match status" value="1"/>
</dbReference>
<dbReference type="InterPro" id="IPR036514">
    <property type="entry name" value="SGNH_hydro_sf"/>
</dbReference>
<dbReference type="PANTHER" id="PTHR30383">
    <property type="entry name" value="THIOESTERASE 1/PROTEASE 1/LYSOPHOSPHOLIPASE L1"/>
    <property type="match status" value="1"/>
</dbReference>
<dbReference type="Gene3D" id="3.40.50.1110">
    <property type="entry name" value="SGNH hydrolase"/>
    <property type="match status" value="1"/>
</dbReference>
<name>A0ABV5J494_9BACT</name>
<dbReference type="InterPro" id="IPR051532">
    <property type="entry name" value="Ester_Hydrolysis_Enzymes"/>
</dbReference>
<comment type="caution">
    <text evidence="3">The sequence shown here is derived from an EMBL/GenBank/DDBJ whole genome shotgun (WGS) entry which is preliminary data.</text>
</comment>
<dbReference type="RefSeq" id="WP_290248500.1">
    <property type="nucleotide sequence ID" value="NZ_JAUFQT010000001.1"/>
</dbReference>
<feature type="signal peptide" evidence="1">
    <location>
        <begin position="1"/>
        <end position="28"/>
    </location>
</feature>
<proteinExistence type="predicted"/>
<keyword evidence="3" id="KW-0378">Hydrolase</keyword>
<dbReference type="Proteomes" id="UP001589654">
    <property type="component" value="Unassembled WGS sequence"/>
</dbReference>
<gene>
    <name evidence="3" type="ORF">ACFFUR_07450</name>
</gene>